<dbReference type="PANTHER" id="PTHR42693:SF53">
    <property type="entry name" value="ENDO-4-O-SULFATASE"/>
    <property type="match status" value="1"/>
</dbReference>
<evidence type="ECO:0000256" key="1">
    <source>
        <dbReference type="ARBA" id="ARBA00008779"/>
    </source>
</evidence>
<dbReference type="Pfam" id="PF00884">
    <property type="entry name" value="Sulfatase"/>
    <property type="match status" value="1"/>
</dbReference>
<dbReference type="CDD" id="cd16025">
    <property type="entry name" value="PAS_like"/>
    <property type="match status" value="1"/>
</dbReference>
<keyword evidence="5" id="KW-1185">Reference proteome</keyword>
<dbReference type="Gene3D" id="3.40.720.10">
    <property type="entry name" value="Alkaline Phosphatase, subunit A"/>
    <property type="match status" value="1"/>
</dbReference>
<accession>A0ABP8CDF0</accession>
<comment type="caution">
    <text evidence="4">The sequence shown here is derived from an EMBL/GenBank/DDBJ whole genome shotgun (WGS) entry which is preliminary data.</text>
</comment>
<name>A0ABP8CDF0_9FLAO</name>
<dbReference type="InterPro" id="IPR000917">
    <property type="entry name" value="Sulfatase_N"/>
</dbReference>
<dbReference type="SUPFAM" id="SSF53649">
    <property type="entry name" value="Alkaline phosphatase-like"/>
    <property type="match status" value="1"/>
</dbReference>
<keyword evidence="2" id="KW-0378">Hydrolase</keyword>
<evidence type="ECO:0000313" key="5">
    <source>
        <dbReference type="Proteomes" id="UP001501496"/>
    </source>
</evidence>
<evidence type="ECO:0000259" key="3">
    <source>
        <dbReference type="Pfam" id="PF00884"/>
    </source>
</evidence>
<comment type="similarity">
    <text evidence="1">Belongs to the sulfatase family.</text>
</comment>
<protein>
    <recommendedName>
        <fullName evidence="3">Sulfatase N-terminal domain-containing protein</fullName>
    </recommendedName>
</protein>
<evidence type="ECO:0000313" key="4">
    <source>
        <dbReference type="EMBL" id="GAA4237942.1"/>
    </source>
</evidence>
<dbReference type="RefSeq" id="WP_344788767.1">
    <property type="nucleotide sequence ID" value="NZ_BAABCA010000005.1"/>
</dbReference>
<dbReference type="InterPro" id="IPR017850">
    <property type="entry name" value="Alkaline_phosphatase_core_sf"/>
</dbReference>
<proteinExistence type="inferred from homology"/>
<organism evidence="4 5">
    <name type="scientific">Postechiella marina</name>
    <dbReference type="NCBI Taxonomy" id="943941"/>
    <lineage>
        <taxon>Bacteria</taxon>
        <taxon>Pseudomonadati</taxon>
        <taxon>Bacteroidota</taxon>
        <taxon>Flavobacteriia</taxon>
        <taxon>Flavobacteriales</taxon>
        <taxon>Flavobacteriaceae</taxon>
        <taxon>Postechiella</taxon>
    </lineage>
</organism>
<reference evidence="5" key="1">
    <citation type="journal article" date="2019" name="Int. J. Syst. Evol. Microbiol.">
        <title>The Global Catalogue of Microorganisms (GCM) 10K type strain sequencing project: providing services to taxonomists for standard genome sequencing and annotation.</title>
        <authorList>
            <consortium name="The Broad Institute Genomics Platform"/>
            <consortium name="The Broad Institute Genome Sequencing Center for Infectious Disease"/>
            <person name="Wu L."/>
            <person name="Ma J."/>
        </authorList>
    </citation>
    <scope>NUCLEOTIDE SEQUENCE [LARGE SCALE GENOMIC DNA]</scope>
    <source>
        <strain evidence="5">JCM 17630</strain>
    </source>
</reference>
<dbReference type="Proteomes" id="UP001501496">
    <property type="component" value="Unassembled WGS sequence"/>
</dbReference>
<dbReference type="PANTHER" id="PTHR42693">
    <property type="entry name" value="ARYLSULFATASE FAMILY MEMBER"/>
    <property type="match status" value="1"/>
</dbReference>
<dbReference type="InterPro" id="IPR050738">
    <property type="entry name" value="Sulfatase"/>
</dbReference>
<sequence>MVFKLLKKSWFYVVFLIVISSQLLSAQESRPNIVVIFADDLGYSDIGCYGGEIQTPNIDKLAEEGIRFTHFINGSKCAPSRASLLTGLYPIEAGCVGPPTQMLNGVTIAEMLKQAGYKTLMTGKWHGKEHPVKRGFDHFWGTVSGSFNYFKPGAKQKYMEDAEVLKSFPTELKQNFYTTDTFTNKALNYLDAQENNNEPFFLYVAYNAPHYPLQAWPEDIAKYRGKYLKGWDVLREERFLRQQKMGIVAPNWKLTKRDEKVTAWANYKNKDIADLTMATYAAMVDRMDQNIGKLIAKLEETAKRENTLIVFLSDNGGNAEGHMWDGVSPNNKPGLKNSQAKLGVEWANASNTPFKSYKRSTFNGGQVTPFIVSWPKGNLKKGVITQQKGNLTDLMPTFLELAKATYPEGETWKVPAEGKLKTSWKIRPLSGKSLVPAFYNEGVTRENFKGYFQGGRMLIANDWKIVSNGGDGAILHLDDYPWELYNLKNDGTESENLSYKYPKLVDSLDAIYRNWINDTDAYTSLKSHEYYQPYYTKEQHLIIKQLSKDKEYNSLLAERKNIGLKIVEVLKKRQLKMKTTLGMEKLPMSYFGIVEAGRKYAEITSEIKSLYNAWDQNIIETDKYCVTLGKAYAEVWKIQEKIRPRTTSLEIN</sequence>
<gene>
    <name evidence="4" type="ORF">GCM10022291_26490</name>
</gene>
<feature type="domain" description="Sulfatase N-terminal" evidence="3">
    <location>
        <begin position="31"/>
        <end position="403"/>
    </location>
</feature>
<dbReference type="EMBL" id="BAABCA010000005">
    <property type="protein sequence ID" value="GAA4237942.1"/>
    <property type="molecule type" value="Genomic_DNA"/>
</dbReference>
<evidence type="ECO:0000256" key="2">
    <source>
        <dbReference type="ARBA" id="ARBA00022801"/>
    </source>
</evidence>
<dbReference type="Gene3D" id="3.30.1120.10">
    <property type="match status" value="1"/>
</dbReference>